<dbReference type="RefSeq" id="WP_069249603.1">
    <property type="nucleotide sequence ID" value="NZ_CABVQS010000024.1"/>
</dbReference>
<dbReference type="PANTHER" id="PTHR30486">
    <property type="entry name" value="TWITCHING MOTILITY PROTEIN PILT"/>
    <property type="match status" value="1"/>
</dbReference>
<dbReference type="GO" id="GO:0016887">
    <property type="term" value="F:ATP hydrolysis activity"/>
    <property type="evidence" value="ECO:0007669"/>
    <property type="project" value="InterPro"/>
</dbReference>
<protein>
    <submittedName>
        <fullName evidence="4">Pilus assembly protein CpaF</fullName>
    </submittedName>
</protein>
<dbReference type="PANTHER" id="PTHR30486:SF15">
    <property type="entry name" value="TYPE II_IV SECRETION SYSTEM ATPASE"/>
    <property type="match status" value="1"/>
</dbReference>
<accession>A0A6P3ATY6</accession>
<dbReference type="CDD" id="cd01130">
    <property type="entry name" value="VirB11-like_ATPase"/>
    <property type="match status" value="1"/>
</dbReference>
<organism evidence="4 5">
    <name type="scientific">Burkholderia contaminans</name>
    <dbReference type="NCBI Taxonomy" id="488447"/>
    <lineage>
        <taxon>Bacteria</taxon>
        <taxon>Pseudomonadati</taxon>
        <taxon>Pseudomonadota</taxon>
        <taxon>Betaproteobacteria</taxon>
        <taxon>Burkholderiales</taxon>
        <taxon>Burkholderiaceae</taxon>
        <taxon>Burkholderia</taxon>
        <taxon>Burkholderia cepacia complex</taxon>
    </lineage>
</organism>
<dbReference type="InterPro" id="IPR003593">
    <property type="entry name" value="AAA+_ATPase"/>
</dbReference>
<evidence type="ECO:0000313" key="5">
    <source>
        <dbReference type="Proteomes" id="UP000494109"/>
    </source>
</evidence>
<dbReference type="InterPro" id="IPR050921">
    <property type="entry name" value="T4SS_GSP_E_ATPase"/>
</dbReference>
<evidence type="ECO:0000256" key="1">
    <source>
        <dbReference type="ARBA" id="ARBA00006611"/>
    </source>
</evidence>
<evidence type="ECO:0000256" key="2">
    <source>
        <dbReference type="SAM" id="MobiDB-lite"/>
    </source>
</evidence>
<reference evidence="4 5" key="1">
    <citation type="submission" date="2019-09" db="EMBL/GenBank/DDBJ databases">
        <authorList>
            <person name="Depoorter E."/>
        </authorList>
    </citation>
    <scope>NUCLEOTIDE SEQUENCE [LARGE SCALE GENOMIC DNA]</scope>
    <source>
        <strain evidence="4">R-71033</strain>
    </source>
</reference>
<dbReference type="Gene3D" id="3.40.50.300">
    <property type="entry name" value="P-loop containing nucleotide triphosphate hydrolases"/>
    <property type="match status" value="1"/>
</dbReference>
<dbReference type="Pfam" id="PF00437">
    <property type="entry name" value="T2SSE"/>
    <property type="match status" value="1"/>
</dbReference>
<gene>
    <name evidence="4" type="ORF">BCO71033_05017</name>
</gene>
<dbReference type="SMART" id="SM00382">
    <property type="entry name" value="AAA"/>
    <property type="match status" value="1"/>
</dbReference>
<evidence type="ECO:0000259" key="3">
    <source>
        <dbReference type="SMART" id="SM00382"/>
    </source>
</evidence>
<dbReference type="Proteomes" id="UP000494109">
    <property type="component" value="Unassembled WGS sequence"/>
</dbReference>
<dbReference type="InterPro" id="IPR027417">
    <property type="entry name" value="P-loop_NTPase"/>
</dbReference>
<feature type="region of interest" description="Disordered" evidence="2">
    <location>
        <begin position="1"/>
        <end position="29"/>
    </location>
</feature>
<comment type="similarity">
    <text evidence="1">Belongs to the GSP E family.</text>
</comment>
<feature type="compositionally biased region" description="Polar residues" evidence="2">
    <location>
        <begin position="1"/>
        <end position="11"/>
    </location>
</feature>
<dbReference type="Gene3D" id="3.30.450.380">
    <property type="match status" value="1"/>
</dbReference>
<dbReference type="InterPro" id="IPR001482">
    <property type="entry name" value="T2SS/T4SS_dom"/>
</dbReference>
<feature type="domain" description="AAA+ ATPase" evidence="3">
    <location>
        <begin position="224"/>
        <end position="447"/>
    </location>
</feature>
<dbReference type="AlphaFoldDB" id="A0A6P3ATY6"/>
<evidence type="ECO:0000313" key="4">
    <source>
        <dbReference type="EMBL" id="VWD46855.1"/>
    </source>
</evidence>
<dbReference type="EMBL" id="CABVQS010000024">
    <property type="protein sequence ID" value="VWD46855.1"/>
    <property type="molecule type" value="Genomic_DNA"/>
</dbReference>
<name>A0A6P3ATY6_9BURK</name>
<feature type="compositionally biased region" description="Low complexity" evidence="2">
    <location>
        <begin position="14"/>
        <end position="27"/>
    </location>
</feature>
<proteinExistence type="inferred from homology"/>
<dbReference type="SUPFAM" id="SSF52540">
    <property type="entry name" value="P-loop containing nucleoside triphosphate hydrolases"/>
    <property type="match status" value="1"/>
</dbReference>
<sequence length="455" mass="50907">MSLREQMSLQRAQPPAAGSDPAGPAHSSVRDAYQKLRREIHLAVLERVELERLSRMPQESVRMEIGLLITRILDEERLPANDIERRQLAIDVYDEMFGFGPLEALLRDPSISDILVNTYRQVYVERFGQLELTDVTFYDDAHLMKVIEKIVSRVGRRIDESSPMVDARLPDGSRVNAIIPPSAIDGPLMSIRRFAVNPLKMDDLVRYHSLTPPMAELLDALSRAKVNVLVSGGTGSGKTTLLNILSGFIPRNERIVTIEDAAELQLQQPHVLRLETRPPNIEGKGEITQRTLVRNALRMRPDRIILGEVRGAEALDMLNAMNTGHEGSLATIHANTPRDALTRLENMVSISGLTLPPKTMRQQITSAISVVVQAARLTDGRRKIVSIQELTGMEGDIINMQEIFTFKRTGVDRDGSVRGHFCATGVRPKFVERLQAFGINLPDSLYDPSQRYETN</sequence>